<accession>M2R0W2</accession>
<dbReference type="Pfam" id="PF18758">
    <property type="entry name" value="KDZ"/>
    <property type="match status" value="1"/>
</dbReference>
<proteinExistence type="predicted"/>
<organism evidence="2 3">
    <name type="scientific">Ceriporiopsis subvermispora (strain B)</name>
    <name type="common">White-rot fungus</name>
    <name type="synonym">Gelatoporia subvermispora</name>
    <dbReference type="NCBI Taxonomy" id="914234"/>
    <lineage>
        <taxon>Eukaryota</taxon>
        <taxon>Fungi</taxon>
        <taxon>Dikarya</taxon>
        <taxon>Basidiomycota</taxon>
        <taxon>Agaricomycotina</taxon>
        <taxon>Agaricomycetes</taxon>
        <taxon>Polyporales</taxon>
        <taxon>Gelatoporiaceae</taxon>
        <taxon>Gelatoporia</taxon>
    </lineage>
</organism>
<dbReference type="PANTHER" id="PTHR33096">
    <property type="entry name" value="CXC2 DOMAIN-CONTAINING PROTEIN"/>
    <property type="match status" value="1"/>
</dbReference>
<evidence type="ECO:0000313" key="2">
    <source>
        <dbReference type="EMBL" id="EMD32481.1"/>
    </source>
</evidence>
<feature type="domain" description="CxC2-like cysteine cluster KDZ transposase-associated" evidence="1">
    <location>
        <begin position="99"/>
        <end position="206"/>
    </location>
</feature>
<dbReference type="InterPro" id="IPR040521">
    <property type="entry name" value="KDZ"/>
</dbReference>
<keyword evidence="3" id="KW-1185">Reference proteome</keyword>
<dbReference type="Pfam" id="PF18803">
    <property type="entry name" value="CxC2"/>
    <property type="match status" value="1"/>
</dbReference>
<protein>
    <recommendedName>
        <fullName evidence="1">CxC2-like cysteine cluster KDZ transposase-associated domain-containing protein</fullName>
    </recommendedName>
</protein>
<sequence length="912" mass="104388">MNHSSRFEFSVTICSQDHPLKEWLPNIDRWLTELLRLEGRGEYNEDLCPRCSERLAEFRCEDCTDLQLHCKFCTVDLHAQLPLHRVSQWVLRHFVKVSLKDLGLRIQLGHPPGQPCISPTRAFNDDFTVVDSSGIHPVALDFCGCGKGHSHPIQLLRFRWFPATPTNPRSAATFQVLEMFQLLSLQSKISGWEFYQCLERITDNTGAPEVKDRYTVFMRIMREWRHLRMLKRAGRGHDSGGVANTAPGSCAVLCPACPYPGKNLPDGWENSPSDKRWLYQLFIAMDANFRLRRKAVSSDEKDPGLNHGYAYFVEEHAYKRHLAMYSDLVAEDKSSCSDHDAVKLAQRKGAHDIAATGVGTVECARHDMKRPCSVGDLQKGERRYVNMDYLFNSSLKHHAMPTIVSSYDIVCQWTRNLFTRFAKYGWTLMSGGNPIAFRFLIPKFHLPAHQESCHTQYSFNLTPSVGRTDAEAPERGWAFLDPLASSTREMGPGSRRDTLDDAYGDYNWQKICRLSQAMLRKVREAVRQRDIQSSDFEALSAALSPELVSKWTTDIEAWEKDPSKPNPFVATQKKLSIAAVRLQLAEEEKAASAGQTLSLDPKISPSRLISIGFELEGIIQNALQRRLDAWAQFQETLMPSAVTLREREKSRPTSPEHACLYMPSEIPTDVECSTDLLEFEWRLRYAQASETLDDLRQHLRLRSSLCKLKDRFSRGVRTVTRALAIVANVEQRIKSDGQRYRAARTALMALAARLPDKEGWDAHLKALLDQDVREMHVDLDGVSEGRRTLSWIWCMPGLSNADDSAGTQEALRIEWCKSRARSHRWSEECDLLQEEMRRILAFHTWQAEWWLQRADVCVKLDKQREDEQASYTEGAEAYARRQSRIRCLLKERCSQAWEGVLEWVKLSPCSVE</sequence>
<evidence type="ECO:0000259" key="1">
    <source>
        <dbReference type="Pfam" id="PF18803"/>
    </source>
</evidence>
<dbReference type="HOGENOM" id="CLU_003703_13_0_1"/>
<gene>
    <name evidence="2" type="ORF">CERSUDRAFT_58620</name>
</gene>
<evidence type="ECO:0000313" key="3">
    <source>
        <dbReference type="Proteomes" id="UP000016930"/>
    </source>
</evidence>
<dbReference type="InterPro" id="IPR041457">
    <property type="entry name" value="CxC2_KDZ-assoc"/>
</dbReference>
<dbReference type="AlphaFoldDB" id="M2R0W2"/>
<name>M2R0W2_CERS8</name>
<dbReference type="Proteomes" id="UP000016930">
    <property type="component" value="Unassembled WGS sequence"/>
</dbReference>
<reference evidence="2 3" key="1">
    <citation type="journal article" date="2012" name="Proc. Natl. Acad. Sci. U.S.A.">
        <title>Comparative genomics of Ceriporiopsis subvermispora and Phanerochaete chrysosporium provide insight into selective ligninolysis.</title>
        <authorList>
            <person name="Fernandez-Fueyo E."/>
            <person name="Ruiz-Duenas F.J."/>
            <person name="Ferreira P."/>
            <person name="Floudas D."/>
            <person name="Hibbett D.S."/>
            <person name="Canessa P."/>
            <person name="Larrondo L.F."/>
            <person name="James T.Y."/>
            <person name="Seelenfreund D."/>
            <person name="Lobos S."/>
            <person name="Polanco R."/>
            <person name="Tello M."/>
            <person name="Honda Y."/>
            <person name="Watanabe T."/>
            <person name="Watanabe T."/>
            <person name="Ryu J.S."/>
            <person name="Kubicek C.P."/>
            <person name="Schmoll M."/>
            <person name="Gaskell J."/>
            <person name="Hammel K.E."/>
            <person name="St John F.J."/>
            <person name="Vanden Wymelenberg A."/>
            <person name="Sabat G."/>
            <person name="Splinter BonDurant S."/>
            <person name="Syed K."/>
            <person name="Yadav J.S."/>
            <person name="Doddapaneni H."/>
            <person name="Subramanian V."/>
            <person name="Lavin J.L."/>
            <person name="Oguiza J.A."/>
            <person name="Perez G."/>
            <person name="Pisabarro A.G."/>
            <person name="Ramirez L."/>
            <person name="Santoyo F."/>
            <person name="Master E."/>
            <person name="Coutinho P.M."/>
            <person name="Henrissat B."/>
            <person name="Lombard V."/>
            <person name="Magnuson J.K."/>
            <person name="Kuees U."/>
            <person name="Hori C."/>
            <person name="Igarashi K."/>
            <person name="Samejima M."/>
            <person name="Held B.W."/>
            <person name="Barry K.W."/>
            <person name="LaButti K.M."/>
            <person name="Lapidus A."/>
            <person name="Lindquist E.A."/>
            <person name="Lucas S.M."/>
            <person name="Riley R."/>
            <person name="Salamov A.A."/>
            <person name="Hoffmeister D."/>
            <person name="Schwenk D."/>
            <person name="Hadar Y."/>
            <person name="Yarden O."/>
            <person name="de Vries R.P."/>
            <person name="Wiebenga A."/>
            <person name="Stenlid J."/>
            <person name="Eastwood D."/>
            <person name="Grigoriev I.V."/>
            <person name="Berka R.M."/>
            <person name="Blanchette R.A."/>
            <person name="Kersten P."/>
            <person name="Martinez A.T."/>
            <person name="Vicuna R."/>
            <person name="Cullen D."/>
        </authorList>
    </citation>
    <scope>NUCLEOTIDE SEQUENCE [LARGE SCALE GENOMIC DNA]</scope>
    <source>
        <strain evidence="2 3">B</strain>
    </source>
</reference>
<dbReference type="PANTHER" id="PTHR33096:SF1">
    <property type="entry name" value="CXC1-LIKE CYSTEINE CLUSTER ASSOCIATED WITH KDZ TRANSPOSASES DOMAIN-CONTAINING PROTEIN"/>
    <property type="match status" value="1"/>
</dbReference>
<dbReference type="OrthoDB" id="2793259at2759"/>
<dbReference type="EMBL" id="KB445811">
    <property type="protein sequence ID" value="EMD32481.1"/>
    <property type="molecule type" value="Genomic_DNA"/>
</dbReference>
<dbReference type="CDD" id="cd19757">
    <property type="entry name" value="Bbox1"/>
    <property type="match status" value="1"/>
</dbReference>